<organism evidence="2 3">
    <name type="scientific">Turnera subulata</name>
    <dbReference type="NCBI Taxonomy" id="218843"/>
    <lineage>
        <taxon>Eukaryota</taxon>
        <taxon>Viridiplantae</taxon>
        <taxon>Streptophyta</taxon>
        <taxon>Embryophyta</taxon>
        <taxon>Tracheophyta</taxon>
        <taxon>Spermatophyta</taxon>
        <taxon>Magnoliopsida</taxon>
        <taxon>eudicotyledons</taxon>
        <taxon>Gunneridae</taxon>
        <taxon>Pentapetalae</taxon>
        <taxon>rosids</taxon>
        <taxon>fabids</taxon>
        <taxon>Malpighiales</taxon>
        <taxon>Passifloraceae</taxon>
        <taxon>Turnera</taxon>
    </lineage>
</organism>
<dbReference type="PANTHER" id="PTHR33413:SF1">
    <property type="entry name" value="EXPRESSED PROTEIN"/>
    <property type="match status" value="1"/>
</dbReference>
<dbReference type="InterPro" id="IPR025322">
    <property type="entry name" value="PADRE_dom"/>
</dbReference>
<reference evidence="2" key="1">
    <citation type="submission" date="2022-02" db="EMBL/GenBank/DDBJ databases">
        <authorList>
            <person name="Henning P.M."/>
            <person name="McCubbin A.G."/>
            <person name="Shore J.S."/>
        </authorList>
    </citation>
    <scope>NUCLEOTIDE SEQUENCE</scope>
    <source>
        <strain evidence="2">F60SS</strain>
        <tissue evidence="2">Leaves</tissue>
    </source>
</reference>
<protein>
    <recommendedName>
        <fullName evidence="4">DUF4228 domain-containing protein</fullName>
    </recommendedName>
</protein>
<dbReference type="AlphaFoldDB" id="A0A9Q0JJR4"/>
<name>A0A9Q0JJR4_9ROSI</name>
<accession>A0A9Q0JJR4</accession>
<dbReference type="Proteomes" id="UP001141552">
    <property type="component" value="Unassembled WGS sequence"/>
</dbReference>
<feature type="compositionally biased region" description="Low complexity" evidence="1">
    <location>
        <begin position="184"/>
        <end position="196"/>
    </location>
</feature>
<sequence length="222" mass="24177">MGNCQVAEAATVVIQHPGNKVERIYWFVSAHEIMNSNPGNYVALVVTSPTLRAENGLPVKQLKLLRPDDTLLIGHVYRLVSFEDVLKEFAAKKCVKLGKLLKQRGGLGAETKRNDKAGLSLDPNSRPDQACTPAKADQEITSKALLLHTPILIEVVMFSRESKAYGRYNRTDFESIEQEGHRLGSNIGSGSSSSRGMARYNASGAGGGQWEPALHNISEMGT</sequence>
<dbReference type="PANTHER" id="PTHR33413">
    <property type="entry name" value="EXPRESSED PROTEIN"/>
    <property type="match status" value="1"/>
</dbReference>
<feature type="region of interest" description="Disordered" evidence="1">
    <location>
        <begin position="179"/>
        <end position="198"/>
    </location>
</feature>
<dbReference type="EMBL" id="JAKUCV010002023">
    <property type="protein sequence ID" value="KAJ4844184.1"/>
    <property type="molecule type" value="Genomic_DNA"/>
</dbReference>
<proteinExistence type="predicted"/>
<evidence type="ECO:0000256" key="1">
    <source>
        <dbReference type="SAM" id="MobiDB-lite"/>
    </source>
</evidence>
<dbReference type="Pfam" id="PF14009">
    <property type="entry name" value="PADRE"/>
    <property type="match status" value="1"/>
</dbReference>
<reference evidence="2" key="2">
    <citation type="journal article" date="2023" name="Plants (Basel)">
        <title>Annotation of the Turnera subulata (Passifloraceae) Draft Genome Reveals the S-Locus Evolved after the Divergence of Turneroideae from Passifloroideae in a Stepwise Manner.</title>
        <authorList>
            <person name="Henning P.M."/>
            <person name="Roalson E.H."/>
            <person name="Mir W."/>
            <person name="McCubbin A.G."/>
            <person name="Shore J.S."/>
        </authorList>
    </citation>
    <scope>NUCLEOTIDE SEQUENCE</scope>
    <source>
        <strain evidence="2">F60SS</strain>
    </source>
</reference>
<gene>
    <name evidence="2" type="ORF">Tsubulata_000847</name>
</gene>
<keyword evidence="3" id="KW-1185">Reference proteome</keyword>
<comment type="caution">
    <text evidence="2">The sequence shown here is derived from an EMBL/GenBank/DDBJ whole genome shotgun (WGS) entry which is preliminary data.</text>
</comment>
<evidence type="ECO:0000313" key="2">
    <source>
        <dbReference type="EMBL" id="KAJ4844184.1"/>
    </source>
</evidence>
<feature type="region of interest" description="Disordered" evidence="1">
    <location>
        <begin position="203"/>
        <end position="222"/>
    </location>
</feature>
<evidence type="ECO:0008006" key="4">
    <source>
        <dbReference type="Google" id="ProtNLM"/>
    </source>
</evidence>
<evidence type="ECO:0000313" key="3">
    <source>
        <dbReference type="Proteomes" id="UP001141552"/>
    </source>
</evidence>
<dbReference type="OrthoDB" id="747498at2759"/>
<feature type="region of interest" description="Disordered" evidence="1">
    <location>
        <begin position="110"/>
        <end position="132"/>
    </location>
</feature>